<proteinExistence type="inferred from homology"/>
<evidence type="ECO:0000313" key="8">
    <source>
        <dbReference type="EMBL" id="KAL2916462.1"/>
    </source>
</evidence>
<evidence type="ECO:0000256" key="7">
    <source>
        <dbReference type="SAM" id="MobiDB-lite"/>
    </source>
</evidence>
<evidence type="ECO:0000256" key="3">
    <source>
        <dbReference type="ARBA" id="ARBA00022517"/>
    </source>
</evidence>
<dbReference type="Pfam" id="PF04147">
    <property type="entry name" value="Nop14"/>
    <property type="match status" value="2"/>
</dbReference>
<dbReference type="Proteomes" id="UP001527925">
    <property type="component" value="Unassembled WGS sequence"/>
</dbReference>
<feature type="compositionally biased region" description="Acidic residues" evidence="7">
    <location>
        <begin position="449"/>
        <end position="492"/>
    </location>
</feature>
<feature type="region of interest" description="Disordered" evidence="7">
    <location>
        <begin position="306"/>
        <end position="334"/>
    </location>
</feature>
<dbReference type="InterPro" id="IPR007276">
    <property type="entry name" value="Nop14"/>
</dbReference>
<feature type="compositionally biased region" description="Basic residues" evidence="7">
    <location>
        <begin position="390"/>
        <end position="400"/>
    </location>
</feature>
<comment type="subcellular location">
    <subcellularLocation>
        <location evidence="1">Nucleus</location>
        <location evidence="1">Nucleolus</location>
    </subcellularLocation>
</comment>
<dbReference type="PANTHER" id="PTHR23183:SF0">
    <property type="entry name" value="NUCLEOLAR PROTEIN 14"/>
    <property type="match status" value="1"/>
</dbReference>
<organism evidence="8 9">
    <name type="scientific">Polyrhizophydium stewartii</name>
    <dbReference type="NCBI Taxonomy" id="2732419"/>
    <lineage>
        <taxon>Eukaryota</taxon>
        <taxon>Fungi</taxon>
        <taxon>Fungi incertae sedis</taxon>
        <taxon>Chytridiomycota</taxon>
        <taxon>Chytridiomycota incertae sedis</taxon>
        <taxon>Chytridiomycetes</taxon>
        <taxon>Rhizophydiales</taxon>
        <taxon>Rhizophydiales incertae sedis</taxon>
        <taxon>Polyrhizophydium</taxon>
    </lineage>
</organism>
<feature type="region of interest" description="Disordered" evidence="7">
    <location>
        <begin position="22"/>
        <end position="55"/>
    </location>
</feature>
<feature type="region of interest" description="Disordered" evidence="7">
    <location>
        <begin position="229"/>
        <end position="251"/>
    </location>
</feature>
<comment type="function">
    <text evidence="6">Involved in nucleolar processing of pre-18S ribosomal RNA. Has a role in the nuclear export of 40S pre-ribosomal subunit to the cytoplasm.</text>
</comment>
<name>A0ABR4NAA0_9FUNG</name>
<evidence type="ECO:0000256" key="2">
    <source>
        <dbReference type="ARBA" id="ARBA00007466"/>
    </source>
</evidence>
<comment type="similarity">
    <text evidence="2">Belongs to the NOP14 family.</text>
</comment>
<feature type="compositionally biased region" description="Basic residues" evidence="7">
    <location>
        <begin position="29"/>
        <end position="38"/>
    </location>
</feature>
<dbReference type="PANTHER" id="PTHR23183">
    <property type="entry name" value="NOP14"/>
    <property type="match status" value="1"/>
</dbReference>
<feature type="compositionally biased region" description="Basic and acidic residues" evidence="7">
    <location>
        <begin position="505"/>
        <end position="518"/>
    </location>
</feature>
<keyword evidence="5" id="KW-0539">Nucleus</keyword>
<feature type="region of interest" description="Disordered" evidence="7">
    <location>
        <begin position="363"/>
        <end position="596"/>
    </location>
</feature>
<evidence type="ECO:0000313" key="9">
    <source>
        <dbReference type="Proteomes" id="UP001527925"/>
    </source>
</evidence>
<reference evidence="8 9" key="1">
    <citation type="submission" date="2023-09" db="EMBL/GenBank/DDBJ databases">
        <title>Pangenome analysis of Batrachochytrium dendrobatidis and related Chytrids.</title>
        <authorList>
            <person name="Yacoub M.N."/>
            <person name="Stajich J.E."/>
            <person name="James T.Y."/>
        </authorList>
    </citation>
    <scope>NUCLEOTIDE SEQUENCE [LARGE SCALE GENOMIC DNA]</scope>
    <source>
        <strain evidence="8 9">JEL0888</strain>
    </source>
</reference>
<feature type="compositionally biased region" description="Acidic residues" evidence="7">
    <location>
        <begin position="542"/>
        <end position="564"/>
    </location>
</feature>
<keyword evidence="4" id="KW-0698">rRNA processing</keyword>
<gene>
    <name evidence="8" type="primary">NOP14</name>
    <name evidence="8" type="ORF">HK105_203895</name>
</gene>
<sequence>MGKAKQGGSAIKRLKESLKTAGIIGPQAKARRVSKNRSKKDQVAAQSARKDAKTALRTMAAAGREANPFEMKFARPKHEVIGRKVKGVTGRPGLTKKKSEDIRKKTLLVEMKNKTRESALVDRRIGEHDPSMSLEDKMLERFMREKTKRASGGAAFNLEDDDEELTHMGQSLSKFDAFDDAGLERVEDSDEDGNIDAKIVKYTHFGGFEEDGADPDAKKSRNEIMKEVIAKSKMHKRERQKQKEEDIELQNEIDADLEEIRGMLAPMSEKPTSRALSVPLPASEGKMVISNERAMLISGEIAVRPSEVAAPHKSRDDEDEVVFNPPPRPVLDQDYDKFLRELAYDRRAKPTDRIKTEEEIALAERAKLEKLEKERLRRMKGEEPDDGAKSAKKRESKKRPAQADDLGDDDYDTHVTKTIEMEEEMPLTYKDGKLVNDKIFMTRRIDKRDDDDDDDNDDDDDEDEDEDDDEGDDDDDDEDDDDEEDGDDADEENGVRSRKAQAKIAEVRSRARGDREGSLEPEFDDDDEGSENGLAAAAYESYSEDDAEGNDDGSDEGDSSDNGDGDSASSQDSDSEAAADKRQAADVDGGNYDDDEIPYVIDAPETLDDLLSIIKGKTVEARQTIIKRLRILNNARLGPEYKERLQQLSLLLLEYRDHVLSQSPPDVVALKALEGHTVELGRQFSAQTAEFCLERIVSIQETLIKSMAGGAKRKAFMSLEDLYFFRVVGEIFSASDLQHVVVTPALLVMSQVLAQCPVASGFDAAAGLFLCEILYDYVSVSKRFSPELVVFLHRLLASCLGIESPQPATMIPLPSMIYPQLAIRDYAAEPFVFRLSLLPGLAKPRALTESVKVALLTQSLHLLSRCARLWNELGCNIELFSPTLELTKHLSLDTLTEQAKEMVQKALEGIKAQMTSAALKRRPLQLQRRKAIPIATFVPKFQENYSHDRRYDPDRDRAEAAKVRAQFKKEQKGATRELRKDAAFIARQQLEDKRAQDAEYKKKMDRIMGQLASQEGAMRGVERAAKKSRKR</sequence>
<keyword evidence="9" id="KW-1185">Reference proteome</keyword>
<feature type="compositionally biased region" description="Basic and acidic residues" evidence="7">
    <location>
        <begin position="363"/>
        <end position="389"/>
    </location>
</feature>
<accession>A0ABR4NAA0</accession>
<feature type="compositionally biased region" description="Acidic residues" evidence="7">
    <location>
        <begin position="519"/>
        <end position="530"/>
    </location>
</feature>
<keyword evidence="3" id="KW-0690">Ribosome biogenesis</keyword>
<evidence type="ECO:0000256" key="6">
    <source>
        <dbReference type="ARBA" id="ARBA00024695"/>
    </source>
</evidence>
<evidence type="ECO:0000256" key="5">
    <source>
        <dbReference type="ARBA" id="ARBA00023242"/>
    </source>
</evidence>
<dbReference type="EMBL" id="JADGIZ020000016">
    <property type="protein sequence ID" value="KAL2916462.1"/>
    <property type="molecule type" value="Genomic_DNA"/>
</dbReference>
<evidence type="ECO:0000256" key="4">
    <source>
        <dbReference type="ARBA" id="ARBA00022552"/>
    </source>
</evidence>
<evidence type="ECO:0000256" key="1">
    <source>
        <dbReference type="ARBA" id="ARBA00004604"/>
    </source>
</evidence>
<protein>
    <submittedName>
        <fullName evidence="8">Nucleolar complex protein 14</fullName>
    </submittedName>
</protein>
<feature type="region of interest" description="Disordered" evidence="7">
    <location>
        <begin position="1010"/>
        <end position="1031"/>
    </location>
</feature>
<comment type="caution">
    <text evidence="8">The sequence shown here is derived from an EMBL/GenBank/DDBJ whole genome shotgun (WGS) entry which is preliminary data.</text>
</comment>